<evidence type="ECO:0000313" key="1">
    <source>
        <dbReference type="EMBL" id="KAF9456964.1"/>
    </source>
</evidence>
<dbReference type="AlphaFoldDB" id="A0A9P5XTY0"/>
<proteinExistence type="predicted"/>
<sequence length="182" mass="20412">MFPGWKESGNAFDGALSELFVRRCEELSCPLLALKVFGNFSKYNLPLTLPGAQLLMHSLHVEHPIETVITTSALYNTYNLRPVAQDLASCAMFVAACFKHNSKDSIKVANALVPHLQAMLGKVRALPVSTNSTEKALNKPNVWIKWALKKVDKALFVRNGQREEWLRDWRMKSGHITEASAF</sequence>
<organism evidence="1 2">
    <name type="scientific">Collybia nuda</name>
    <dbReference type="NCBI Taxonomy" id="64659"/>
    <lineage>
        <taxon>Eukaryota</taxon>
        <taxon>Fungi</taxon>
        <taxon>Dikarya</taxon>
        <taxon>Basidiomycota</taxon>
        <taxon>Agaricomycotina</taxon>
        <taxon>Agaricomycetes</taxon>
        <taxon>Agaricomycetidae</taxon>
        <taxon>Agaricales</taxon>
        <taxon>Tricholomatineae</taxon>
        <taxon>Clitocybaceae</taxon>
        <taxon>Collybia</taxon>
    </lineage>
</organism>
<keyword evidence="2" id="KW-1185">Reference proteome</keyword>
<dbReference type="EMBL" id="MU150394">
    <property type="protein sequence ID" value="KAF9456964.1"/>
    <property type="molecule type" value="Genomic_DNA"/>
</dbReference>
<evidence type="ECO:0000313" key="2">
    <source>
        <dbReference type="Proteomes" id="UP000807353"/>
    </source>
</evidence>
<dbReference type="Proteomes" id="UP000807353">
    <property type="component" value="Unassembled WGS sequence"/>
</dbReference>
<dbReference type="OrthoDB" id="565731at2759"/>
<comment type="caution">
    <text evidence="1">The sequence shown here is derived from an EMBL/GenBank/DDBJ whole genome shotgun (WGS) entry which is preliminary data.</text>
</comment>
<reference evidence="1" key="1">
    <citation type="submission" date="2020-11" db="EMBL/GenBank/DDBJ databases">
        <authorList>
            <consortium name="DOE Joint Genome Institute"/>
            <person name="Ahrendt S."/>
            <person name="Riley R."/>
            <person name="Andreopoulos W."/>
            <person name="Labutti K."/>
            <person name="Pangilinan J."/>
            <person name="Ruiz-Duenas F.J."/>
            <person name="Barrasa J.M."/>
            <person name="Sanchez-Garcia M."/>
            <person name="Camarero S."/>
            <person name="Miyauchi S."/>
            <person name="Serrano A."/>
            <person name="Linde D."/>
            <person name="Babiker R."/>
            <person name="Drula E."/>
            <person name="Ayuso-Fernandez I."/>
            <person name="Pacheco R."/>
            <person name="Padilla G."/>
            <person name="Ferreira P."/>
            <person name="Barriuso J."/>
            <person name="Kellner H."/>
            <person name="Castanera R."/>
            <person name="Alfaro M."/>
            <person name="Ramirez L."/>
            <person name="Pisabarro A.G."/>
            <person name="Kuo A."/>
            <person name="Tritt A."/>
            <person name="Lipzen A."/>
            <person name="He G."/>
            <person name="Yan M."/>
            <person name="Ng V."/>
            <person name="Cullen D."/>
            <person name="Martin F."/>
            <person name="Rosso M.-N."/>
            <person name="Henrissat B."/>
            <person name="Hibbett D."/>
            <person name="Martinez A.T."/>
            <person name="Grigoriev I.V."/>
        </authorList>
    </citation>
    <scope>NUCLEOTIDE SEQUENCE</scope>
    <source>
        <strain evidence="1">CBS 247.69</strain>
    </source>
</reference>
<name>A0A9P5XTY0_9AGAR</name>
<gene>
    <name evidence="1" type="ORF">BDZ94DRAFT_1274410</name>
</gene>
<accession>A0A9P5XTY0</accession>
<protein>
    <submittedName>
        <fullName evidence="1">Uncharacterized protein</fullName>
    </submittedName>
</protein>